<dbReference type="Proteomes" id="UP000219193">
    <property type="component" value="Unassembled WGS sequence"/>
</dbReference>
<protein>
    <submittedName>
        <fullName evidence="2">Uncharacterized protein</fullName>
    </submittedName>
</protein>
<reference evidence="3" key="1">
    <citation type="submission" date="2017-09" db="EMBL/GenBank/DDBJ databases">
        <authorList>
            <person name="Varghese N."/>
            <person name="Submissions S."/>
        </authorList>
    </citation>
    <scope>NUCLEOTIDE SEQUENCE [LARGE SCALE GENOMIC DNA]</scope>
    <source>
        <strain evidence="3">CGMCC 1.12641</strain>
    </source>
</reference>
<gene>
    <name evidence="2" type="ORF">SAMN06296241_2020</name>
</gene>
<keyword evidence="1" id="KW-0472">Membrane</keyword>
<proteinExistence type="predicted"/>
<evidence type="ECO:0000256" key="1">
    <source>
        <dbReference type="SAM" id="Phobius"/>
    </source>
</evidence>
<organism evidence="2 3">
    <name type="scientific">Salinimicrobium sediminis</name>
    <dbReference type="NCBI Taxonomy" id="1343891"/>
    <lineage>
        <taxon>Bacteria</taxon>
        <taxon>Pseudomonadati</taxon>
        <taxon>Bacteroidota</taxon>
        <taxon>Flavobacteriia</taxon>
        <taxon>Flavobacteriales</taxon>
        <taxon>Flavobacteriaceae</taxon>
        <taxon>Salinimicrobium</taxon>
    </lineage>
</organism>
<keyword evidence="1" id="KW-0812">Transmembrane</keyword>
<keyword evidence="1" id="KW-1133">Transmembrane helix</keyword>
<dbReference type="AlphaFoldDB" id="A0A285X557"/>
<accession>A0A285X557</accession>
<name>A0A285X557_9FLAO</name>
<dbReference type="EMBL" id="OCMF01000002">
    <property type="protein sequence ID" value="SOC80470.1"/>
    <property type="molecule type" value="Genomic_DNA"/>
</dbReference>
<sequence>MTVYYLILGLEIVVVVLVSGFLIRKISSIYREKRNRKRNTY</sequence>
<evidence type="ECO:0000313" key="2">
    <source>
        <dbReference type="EMBL" id="SOC80470.1"/>
    </source>
</evidence>
<keyword evidence="3" id="KW-1185">Reference proteome</keyword>
<feature type="transmembrane region" description="Helical" evidence="1">
    <location>
        <begin position="6"/>
        <end position="27"/>
    </location>
</feature>
<evidence type="ECO:0000313" key="3">
    <source>
        <dbReference type="Proteomes" id="UP000219193"/>
    </source>
</evidence>